<dbReference type="AlphaFoldDB" id="A0AAE0A6N7"/>
<sequence length="291" mass="33251">MKVLERGVRWWIGDGSSISVYEDRWLPKPAGYKVCSPKFSNRHGKWNEAAVVGIFFEEETGLILDIHLSNNLRCDSLMRHFNKRGFFSVKSAYRVAIAAGREGEASCSRGPYHWWKKLWKLKIPNKRPVKGSFQLKIFCLTEIYIILLLFFLWIKVDSNGKEYEVLRFIVTSRFVWFCKNKALFDASKDDYGDCWDRACKFLSVYRESIEDSRGSTKGEVADQRWTTPAADGLKLNVDAALHTTLVFSGRVSVEVAEPKAVVNSGGDIDNIVYDITTICFRICVSSIDFVP</sequence>
<evidence type="ECO:0000256" key="1">
    <source>
        <dbReference type="SAM" id="Phobius"/>
    </source>
</evidence>
<protein>
    <submittedName>
        <fullName evidence="2">Uncharacterized protein</fullName>
    </submittedName>
</protein>
<reference evidence="2" key="1">
    <citation type="journal article" date="2023" name="Plant J.">
        <title>Genome sequences and population genomics provide insights into the demographic history, inbreeding, and mutation load of two 'living fossil' tree species of Dipteronia.</title>
        <authorList>
            <person name="Feng Y."/>
            <person name="Comes H.P."/>
            <person name="Chen J."/>
            <person name="Zhu S."/>
            <person name="Lu R."/>
            <person name="Zhang X."/>
            <person name="Li P."/>
            <person name="Qiu J."/>
            <person name="Olsen K.M."/>
            <person name="Qiu Y."/>
        </authorList>
    </citation>
    <scope>NUCLEOTIDE SEQUENCE</scope>
    <source>
        <strain evidence="2">NBL</strain>
    </source>
</reference>
<accession>A0AAE0A6N7</accession>
<evidence type="ECO:0000313" key="3">
    <source>
        <dbReference type="Proteomes" id="UP001281410"/>
    </source>
</evidence>
<evidence type="ECO:0000313" key="2">
    <source>
        <dbReference type="EMBL" id="KAK3204278.1"/>
    </source>
</evidence>
<dbReference type="Proteomes" id="UP001281410">
    <property type="component" value="Unassembled WGS sequence"/>
</dbReference>
<dbReference type="EMBL" id="JANJYJ010000006">
    <property type="protein sequence ID" value="KAK3204278.1"/>
    <property type="molecule type" value="Genomic_DNA"/>
</dbReference>
<comment type="caution">
    <text evidence="2">The sequence shown here is derived from an EMBL/GenBank/DDBJ whole genome shotgun (WGS) entry which is preliminary data.</text>
</comment>
<gene>
    <name evidence="2" type="ORF">Dsin_018324</name>
</gene>
<keyword evidence="1" id="KW-1133">Transmembrane helix</keyword>
<keyword evidence="1" id="KW-0812">Transmembrane</keyword>
<keyword evidence="1" id="KW-0472">Membrane</keyword>
<feature type="transmembrane region" description="Helical" evidence="1">
    <location>
        <begin position="135"/>
        <end position="154"/>
    </location>
</feature>
<organism evidence="2 3">
    <name type="scientific">Dipteronia sinensis</name>
    <dbReference type="NCBI Taxonomy" id="43782"/>
    <lineage>
        <taxon>Eukaryota</taxon>
        <taxon>Viridiplantae</taxon>
        <taxon>Streptophyta</taxon>
        <taxon>Embryophyta</taxon>
        <taxon>Tracheophyta</taxon>
        <taxon>Spermatophyta</taxon>
        <taxon>Magnoliopsida</taxon>
        <taxon>eudicotyledons</taxon>
        <taxon>Gunneridae</taxon>
        <taxon>Pentapetalae</taxon>
        <taxon>rosids</taxon>
        <taxon>malvids</taxon>
        <taxon>Sapindales</taxon>
        <taxon>Sapindaceae</taxon>
        <taxon>Hippocastanoideae</taxon>
        <taxon>Acereae</taxon>
        <taxon>Dipteronia</taxon>
    </lineage>
</organism>
<proteinExistence type="predicted"/>
<name>A0AAE0A6N7_9ROSI</name>
<keyword evidence="3" id="KW-1185">Reference proteome</keyword>